<accession>A0AAP2CE95</accession>
<dbReference type="PIRSF" id="PIRSF001221">
    <property type="entry name" value="Amidase_fungi"/>
    <property type="match status" value="1"/>
</dbReference>
<dbReference type="InterPro" id="IPR036928">
    <property type="entry name" value="AS_sf"/>
</dbReference>
<protein>
    <submittedName>
        <fullName evidence="2">Amidase</fullName>
    </submittedName>
</protein>
<dbReference type="RefSeq" id="WP_213943556.1">
    <property type="nucleotide sequence ID" value="NZ_JAHCMY010000001.1"/>
</dbReference>
<dbReference type="PANTHER" id="PTHR43372">
    <property type="entry name" value="FATTY-ACID AMIDE HYDROLASE"/>
    <property type="match status" value="1"/>
</dbReference>
<dbReference type="Pfam" id="PF01425">
    <property type="entry name" value="Amidase"/>
    <property type="match status" value="1"/>
</dbReference>
<dbReference type="InterPro" id="IPR023631">
    <property type="entry name" value="Amidase_dom"/>
</dbReference>
<dbReference type="Proteomes" id="UP001319104">
    <property type="component" value="Unassembled WGS sequence"/>
</dbReference>
<dbReference type="GO" id="GO:0012505">
    <property type="term" value="C:endomembrane system"/>
    <property type="evidence" value="ECO:0007669"/>
    <property type="project" value="TreeGrafter"/>
</dbReference>
<dbReference type="PANTHER" id="PTHR43372:SF4">
    <property type="entry name" value="FATTY-ACID AMIDE HYDROLASE 2"/>
    <property type="match status" value="1"/>
</dbReference>
<gene>
    <name evidence="2" type="ORF">KI659_01430</name>
</gene>
<evidence type="ECO:0000313" key="2">
    <source>
        <dbReference type="EMBL" id="MBS9522663.1"/>
    </source>
</evidence>
<name>A0AAP2CE95_9BACT</name>
<dbReference type="AlphaFoldDB" id="A0AAP2CE95"/>
<comment type="caution">
    <text evidence="2">The sequence shown here is derived from an EMBL/GenBank/DDBJ whole genome shotgun (WGS) entry which is preliminary data.</text>
</comment>
<organism evidence="2 3">
    <name type="scientific">Litoribacter ruber</name>
    <dbReference type="NCBI Taxonomy" id="702568"/>
    <lineage>
        <taxon>Bacteria</taxon>
        <taxon>Pseudomonadati</taxon>
        <taxon>Bacteroidota</taxon>
        <taxon>Cytophagia</taxon>
        <taxon>Cytophagales</taxon>
        <taxon>Cyclobacteriaceae</taxon>
        <taxon>Litoribacter</taxon>
    </lineage>
</organism>
<reference evidence="2 3" key="1">
    <citation type="submission" date="2021-05" db="EMBL/GenBank/DDBJ databases">
        <authorList>
            <person name="Zhang Z.D."/>
            <person name="Osman G."/>
        </authorList>
    </citation>
    <scope>NUCLEOTIDE SEQUENCE [LARGE SCALE GENOMIC DNA]</scope>
    <source>
        <strain evidence="2 3">KCTC 32217</strain>
    </source>
</reference>
<sequence length="497" mass="55394">MMYSFIFKSATELASLIREQKASSEEIVKEHLDYIKSTNNKFNALISIFEEEALETARSRDVEAKNGQFLGPLHGVPVTIKEQFWIKGKSSTANFKMLKDFVGPEDAVVVQRIKASGAVILGQTNVPQNLLDFQVWGDLYPEGKNPYNLVHTPGGSTGGGAAALAAGFTPLELGTDFGGSVRIPASFCGLYGLKPTDKTVPLHGNLPLPKGANTFLIHMAQAGPLARNLDDVETLWNIIKGPHESDRNIPLIDWKKPVEKPLSEYKIAWTDSWPGYETSNEVSSKLKDLIGKLEKEGTQTHNQPPVGNLHEDSLRLFMSLFPYVISNGTPWFVRAIIKFQLKKGLLKRSPRYWDVLKKAFKLNVNHYAEVMLTKSKLTQKWEEYFKEYEFLICPVAFGPAYERCKLGSKLKYEGKELNYLDYVFPYLACFNASGNPSVTIPLGLSKEGLPVGVQIVGPHWSEPQLLEFAKKVASLTKGFIQPTGLFKTETIADEMSV</sequence>
<feature type="domain" description="Amidase" evidence="1">
    <location>
        <begin position="26"/>
        <end position="466"/>
    </location>
</feature>
<keyword evidence="3" id="KW-1185">Reference proteome</keyword>
<proteinExistence type="predicted"/>
<dbReference type="SUPFAM" id="SSF75304">
    <property type="entry name" value="Amidase signature (AS) enzymes"/>
    <property type="match status" value="1"/>
</dbReference>
<dbReference type="Gene3D" id="3.90.1300.10">
    <property type="entry name" value="Amidase signature (AS) domain"/>
    <property type="match status" value="1"/>
</dbReference>
<evidence type="ECO:0000313" key="3">
    <source>
        <dbReference type="Proteomes" id="UP001319104"/>
    </source>
</evidence>
<dbReference type="EMBL" id="JAHCMY010000001">
    <property type="protein sequence ID" value="MBS9522663.1"/>
    <property type="molecule type" value="Genomic_DNA"/>
</dbReference>
<dbReference type="InterPro" id="IPR052739">
    <property type="entry name" value="FAAH2"/>
</dbReference>
<evidence type="ECO:0000259" key="1">
    <source>
        <dbReference type="Pfam" id="PF01425"/>
    </source>
</evidence>